<sequence>MIYLVLILFLSIFAAANIFIGLRGLDILRHFMPTISIYIYWALFASIALSVFIGRVGRGYLPAALDRVFNIIGGYWLAALVYFLIGAMLFGVVNIVIRLFKIKSYYRGNTDIHLILNLAAIFIIILLLAYGTYNAGHSKVINYEINIDKKAGALKELNIVTVSDIHLGSLIGKGRLDKMVSEINKLNPDIVFLAGDIIDDDIEPFINNNMGESFRHIKSKYGVYGVLGNHDYFGGSIEKVEKAYKEANINILRDKMVKVSDSFYVVGREDASAGRVIGGKRKEVSVITKDADKSLPLIILDHQPVKLEETKKAEVDLQFSGHTHKGQFFPAGLVTERVFKIDWGYLKEDNFNVIVSSGYGTWGPPIRVGSNSEIVRTIVKFSK</sequence>
<dbReference type="InterPro" id="IPR004843">
    <property type="entry name" value="Calcineurin-like_PHP"/>
</dbReference>
<dbReference type="CDD" id="cd07385">
    <property type="entry name" value="MPP_YkuE_C"/>
    <property type="match status" value="1"/>
</dbReference>
<keyword evidence="1" id="KW-0812">Transmembrane</keyword>
<dbReference type="RefSeq" id="WP_318796474.1">
    <property type="nucleotide sequence ID" value="NZ_JARUJP010000001.1"/>
</dbReference>
<dbReference type="InterPro" id="IPR029052">
    <property type="entry name" value="Metallo-depent_PP-like"/>
</dbReference>
<dbReference type="Pfam" id="PF00149">
    <property type="entry name" value="Metallophos"/>
    <property type="match status" value="1"/>
</dbReference>
<keyword evidence="4" id="KW-1185">Reference proteome</keyword>
<evidence type="ECO:0000313" key="3">
    <source>
        <dbReference type="EMBL" id="MDW8799787.1"/>
    </source>
</evidence>
<comment type="caution">
    <text evidence="3">The sequence shown here is derived from an EMBL/GenBank/DDBJ whole genome shotgun (WGS) entry which is preliminary data.</text>
</comment>
<accession>A0ABU4JNQ8</accession>
<feature type="transmembrane region" description="Helical" evidence="1">
    <location>
        <begin position="76"/>
        <end position="100"/>
    </location>
</feature>
<organism evidence="3 4">
    <name type="scientific">Clostridium tanneri</name>
    <dbReference type="NCBI Taxonomy" id="3037988"/>
    <lineage>
        <taxon>Bacteria</taxon>
        <taxon>Bacillati</taxon>
        <taxon>Bacillota</taxon>
        <taxon>Clostridia</taxon>
        <taxon>Eubacteriales</taxon>
        <taxon>Clostridiaceae</taxon>
        <taxon>Clostridium</taxon>
    </lineage>
</organism>
<evidence type="ECO:0000256" key="1">
    <source>
        <dbReference type="SAM" id="Phobius"/>
    </source>
</evidence>
<dbReference type="SUPFAM" id="SSF56300">
    <property type="entry name" value="Metallo-dependent phosphatases"/>
    <property type="match status" value="1"/>
</dbReference>
<dbReference type="Proteomes" id="UP001281656">
    <property type="component" value="Unassembled WGS sequence"/>
</dbReference>
<evidence type="ECO:0000259" key="2">
    <source>
        <dbReference type="Pfam" id="PF00149"/>
    </source>
</evidence>
<keyword evidence="1" id="KW-0472">Membrane</keyword>
<evidence type="ECO:0000313" key="4">
    <source>
        <dbReference type="Proteomes" id="UP001281656"/>
    </source>
</evidence>
<gene>
    <name evidence="3" type="ORF">P8V03_01290</name>
</gene>
<dbReference type="PANTHER" id="PTHR31302:SF0">
    <property type="entry name" value="TRANSMEMBRANE PROTEIN WITH METALLOPHOSPHOESTERASE DOMAIN"/>
    <property type="match status" value="1"/>
</dbReference>
<proteinExistence type="predicted"/>
<feature type="domain" description="Calcineurin-like phosphoesterase" evidence="2">
    <location>
        <begin position="158"/>
        <end position="325"/>
    </location>
</feature>
<name>A0ABU4JNQ8_9CLOT</name>
<reference evidence="3 4" key="1">
    <citation type="submission" date="2023-04" db="EMBL/GenBank/DDBJ databases">
        <title>Clostridium tannerae sp. nov., isolated from the fecal material of an alpaca.</title>
        <authorList>
            <person name="Miller S."/>
            <person name="Hendry M."/>
            <person name="King J."/>
            <person name="Sankaranarayanan K."/>
            <person name="Lawson P.A."/>
        </authorList>
    </citation>
    <scope>NUCLEOTIDE SEQUENCE [LARGE SCALE GENOMIC DNA]</scope>
    <source>
        <strain evidence="3 4">A1-XYC3</strain>
    </source>
</reference>
<dbReference type="InterPro" id="IPR051158">
    <property type="entry name" value="Metallophosphoesterase_sf"/>
</dbReference>
<feature type="transmembrane region" description="Helical" evidence="1">
    <location>
        <begin position="112"/>
        <end position="133"/>
    </location>
</feature>
<protein>
    <submittedName>
        <fullName evidence="3">Metallophosphoesterase</fullName>
    </submittedName>
</protein>
<dbReference type="EMBL" id="JARUJP010000001">
    <property type="protein sequence ID" value="MDW8799787.1"/>
    <property type="molecule type" value="Genomic_DNA"/>
</dbReference>
<dbReference type="PANTHER" id="PTHR31302">
    <property type="entry name" value="TRANSMEMBRANE PROTEIN WITH METALLOPHOSPHOESTERASE DOMAIN-RELATED"/>
    <property type="match status" value="1"/>
</dbReference>
<keyword evidence="1" id="KW-1133">Transmembrane helix</keyword>
<dbReference type="Gene3D" id="3.60.21.10">
    <property type="match status" value="1"/>
</dbReference>
<feature type="transmembrane region" description="Helical" evidence="1">
    <location>
        <begin position="37"/>
        <end position="56"/>
    </location>
</feature>
<feature type="transmembrane region" description="Helical" evidence="1">
    <location>
        <begin position="6"/>
        <end position="25"/>
    </location>
</feature>